<dbReference type="EMBL" id="CP013002">
    <property type="protein sequence ID" value="ALL14156.1"/>
    <property type="molecule type" value="Genomic_DNA"/>
</dbReference>
<evidence type="ECO:0000313" key="3">
    <source>
        <dbReference type="Proteomes" id="UP000056905"/>
    </source>
</evidence>
<sequence>MNIVEFIRAIAALAVTLGLIGLAAYALRRFGPDALTRLVSAHQVRRMRVVESLVLDPTRRLVIFSLDGEERLMLLGEGKLLDWGPRPVPVPPAPAAPTPEPVA</sequence>
<accession>A0A0P0P0Z1</accession>
<keyword evidence="3" id="KW-1185">Reference proteome</keyword>
<dbReference type="RefSeq" id="WP_062148237.1">
    <property type="nucleotide sequence ID" value="NZ_CP013002.1"/>
</dbReference>
<name>A0A0P0P0Z1_9CAUL</name>
<dbReference type="PANTHER" id="PTHR38766">
    <property type="entry name" value="FLAGELLAR PROTEIN FLIO"/>
    <property type="match status" value="1"/>
</dbReference>
<reference evidence="2 3" key="1">
    <citation type="submission" date="2015-10" db="EMBL/GenBank/DDBJ databases">
        <title>Conservation of the essential genome among Caulobacter and Brevundimonas species.</title>
        <authorList>
            <person name="Scott D."/>
            <person name="Ely B."/>
        </authorList>
    </citation>
    <scope>NUCLEOTIDE SEQUENCE [LARGE SCALE GENOMIC DNA]</scope>
    <source>
        <strain evidence="2 3">CB4</strain>
    </source>
</reference>
<dbReference type="KEGG" id="chq:AQ619_12855"/>
<dbReference type="PANTHER" id="PTHR38766:SF1">
    <property type="entry name" value="FLAGELLAR PROTEIN FLIO"/>
    <property type="match status" value="1"/>
</dbReference>
<organism evidence="2 3">
    <name type="scientific">Caulobacter henricii</name>
    <dbReference type="NCBI Taxonomy" id="69395"/>
    <lineage>
        <taxon>Bacteria</taxon>
        <taxon>Pseudomonadati</taxon>
        <taxon>Pseudomonadota</taxon>
        <taxon>Alphaproteobacteria</taxon>
        <taxon>Caulobacterales</taxon>
        <taxon>Caulobacteraceae</taxon>
        <taxon>Caulobacter</taxon>
    </lineage>
</organism>
<evidence type="ECO:0000256" key="1">
    <source>
        <dbReference type="SAM" id="Phobius"/>
    </source>
</evidence>
<dbReference type="Proteomes" id="UP000056905">
    <property type="component" value="Chromosome"/>
</dbReference>
<dbReference type="InterPro" id="IPR052205">
    <property type="entry name" value="FliO/MopB"/>
</dbReference>
<dbReference type="OrthoDB" id="8456606at2"/>
<keyword evidence="1" id="KW-1133">Transmembrane helix</keyword>
<gene>
    <name evidence="2" type="ORF">AQ619_12855</name>
</gene>
<keyword evidence="1" id="KW-0472">Membrane</keyword>
<proteinExistence type="predicted"/>
<evidence type="ECO:0000313" key="2">
    <source>
        <dbReference type="EMBL" id="ALL14156.1"/>
    </source>
</evidence>
<protein>
    <submittedName>
        <fullName evidence="2">Uncharacterized protein</fullName>
    </submittedName>
</protein>
<dbReference type="AlphaFoldDB" id="A0A0P0P0Z1"/>
<keyword evidence="1" id="KW-0812">Transmembrane</keyword>
<feature type="transmembrane region" description="Helical" evidence="1">
    <location>
        <begin position="6"/>
        <end position="27"/>
    </location>
</feature>
<dbReference type="STRING" id="69395.AQ619_12855"/>